<dbReference type="SFLD" id="SFLDG00358">
    <property type="entry name" value="Main_(cytGST)"/>
    <property type="match status" value="1"/>
</dbReference>
<gene>
    <name evidence="3" type="ORF">COW36_16805</name>
</gene>
<dbReference type="SUPFAM" id="SSF52833">
    <property type="entry name" value="Thioredoxin-like"/>
    <property type="match status" value="1"/>
</dbReference>
<dbReference type="InterPro" id="IPR010987">
    <property type="entry name" value="Glutathione-S-Trfase_C-like"/>
</dbReference>
<keyword evidence="3" id="KW-0808">Transferase</keyword>
<organism evidence="3 4">
    <name type="scientific">bacterium (Candidatus Blackallbacteria) CG17_big_fil_post_rev_8_21_14_2_50_48_46</name>
    <dbReference type="NCBI Taxonomy" id="2014261"/>
    <lineage>
        <taxon>Bacteria</taxon>
        <taxon>Candidatus Blackallbacteria</taxon>
    </lineage>
</organism>
<dbReference type="Gene3D" id="3.40.30.10">
    <property type="entry name" value="Glutaredoxin"/>
    <property type="match status" value="1"/>
</dbReference>
<dbReference type="PANTHER" id="PTHR42673">
    <property type="entry name" value="MALEYLACETOACETATE ISOMERASE"/>
    <property type="match status" value="1"/>
</dbReference>
<dbReference type="InterPro" id="IPR036249">
    <property type="entry name" value="Thioredoxin-like_sf"/>
</dbReference>
<dbReference type="GO" id="GO:0006559">
    <property type="term" value="P:L-phenylalanine catabolic process"/>
    <property type="evidence" value="ECO:0007669"/>
    <property type="project" value="TreeGrafter"/>
</dbReference>
<accession>A0A2M7G1W7</accession>
<dbReference type="SFLD" id="SFLDS00019">
    <property type="entry name" value="Glutathione_Transferase_(cytos"/>
    <property type="match status" value="1"/>
</dbReference>
<evidence type="ECO:0000259" key="1">
    <source>
        <dbReference type="PROSITE" id="PS50404"/>
    </source>
</evidence>
<dbReference type="GO" id="GO:0006749">
    <property type="term" value="P:glutathione metabolic process"/>
    <property type="evidence" value="ECO:0007669"/>
    <property type="project" value="TreeGrafter"/>
</dbReference>
<dbReference type="PROSITE" id="PS50405">
    <property type="entry name" value="GST_CTER"/>
    <property type="match status" value="1"/>
</dbReference>
<dbReference type="Proteomes" id="UP000231019">
    <property type="component" value="Unassembled WGS sequence"/>
</dbReference>
<dbReference type="PANTHER" id="PTHR42673:SF21">
    <property type="entry name" value="GLUTATHIONE S-TRANSFERASE YFCF"/>
    <property type="match status" value="1"/>
</dbReference>
<dbReference type="InterPro" id="IPR040079">
    <property type="entry name" value="Glutathione_S-Trfase"/>
</dbReference>
<dbReference type="EMBL" id="PFFQ01000051">
    <property type="protein sequence ID" value="PIW15538.1"/>
    <property type="molecule type" value="Genomic_DNA"/>
</dbReference>
<reference evidence="3 4" key="1">
    <citation type="submission" date="2017-09" db="EMBL/GenBank/DDBJ databases">
        <title>Depth-based differentiation of microbial function through sediment-hosted aquifers and enrichment of novel symbionts in the deep terrestrial subsurface.</title>
        <authorList>
            <person name="Probst A.J."/>
            <person name="Ladd B."/>
            <person name="Jarett J.K."/>
            <person name="Geller-Mcgrath D.E."/>
            <person name="Sieber C.M."/>
            <person name="Emerson J.B."/>
            <person name="Anantharaman K."/>
            <person name="Thomas B.C."/>
            <person name="Malmstrom R."/>
            <person name="Stieglmeier M."/>
            <person name="Klingl A."/>
            <person name="Woyke T."/>
            <person name="Ryan C.M."/>
            <person name="Banfield J.F."/>
        </authorList>
    </citation>
    <scope>NUCLEOTIDE SEQUENCE [LARGE SCALE GENOMIC DNA]</scope>
    <source>
        <strain evidence="3">CG17_big_fil_post_rev_8_21_14_2_50_48_46</strain>
    </source>
</reference>
<evidence type="ECO:0000259" key="2">
    <source>
        <dbReference type="PROSITE" id="PS50405"/>
    </source>
</evidence>
<dbReference type="GO" id="GO:0004364">
    <property type="term" value="F:glutathione transferase activity"/>
    <property type="evidence" value="ECO:0007669"/>
    <property type="project" value="TreeGrafter"/>
</dbReference>
<dbReference type="InterPro" id="IPR036282">
    <property type="entry name" value="Glutathione-S-Trfase_C_sf"/>
</dbReference>
<protein>
    <submittedName>
        <fullName evidence="3">Glutathione S-transferase</fullName>
    </submittedName>
</protein>
<dbReference type="AlphaFoldDB" id="A0A2M7G1W7"/>
<dbReference type="PROSITE" id="PS50404">
    <property type="entry name" value="GST_NTER"/>
    <property type="match status" value="1"/>
</dbReference>
<dbReference type="CDD" id="cd00570">
    <property type="entry name" value="GST_N_family"/>
    <property type="match status" value="1"/>
</dbReference>
<comment type="caution">
    <text evidence="3">The sequence shown here is derived from an EMBL/GenBank/DDBJ whole genome shotgun (WGS) entry which is preliminary data.</text>
</comment>
<dbReference type="Pfam" id="PF13417">
    <property type="entry name" value="GST_N_3"/>
    <property type="match status" value="1"/>
</dbReference>
<proteinExistence type="predicted"/>
<evidence type="ECO:0000313" key="4">
    <source>
        <dbReference type="Proteomes" id="UP000231019"/>
    </source>
</evidence>
<feature type="domain" description="GST C-terminal" evidence="2">
    <location>
        <begin position="83"/>
        <end position="206"/>
    </location>
</feature>
<dbReference type="GO" id="GO:0016034">
    <property type="term" value="F:maleylacetoacetate isomerase activity"/>
    <property type="evidence" value="ECO:0007669"/>
    <property type="project" value="TreeGrafter"/>
</dbReference>
<name>A0A2M7G1W7_9BACT</name>
<feature type="domain" description="GST N-terminal" evidence="1">
    <location>
        <begin position="1"/>
        <end position="78"/>
    </location>
</feature>
<dbReference type="InterPro" id="IPR004045">
    <property type="entry name" value="Glutathione_S-Trfase_N"/>
</dbReference>
<evidence type="ECO:0000313" key="3">
    <source>
        <dbReference type="EMBL" id="PIW15538.1"/>
    </source>
</evidence>
<dbReference type="SUPFAM" id="SSF47616">
    <property type="entry name" value="GST C-terminal domain-like"/>
    <property type="match status" value="1"/>
</dbReference>
<sequence length="208" mass="23729">MSQLTLYTAAGNAAERVLWALNYKEISYQMIEIESLPVGAYARINPYGYVPTLKIGEELIAESLAIIEFLEETCPEPTLFPGTALERARIREICEFINSTVHPVQNRSVLNFLRPELDSAAMKSLRAEWLHRCLQKLAPRLWQHGNFAVGTAFSLADILVAVIYKRALSQGVQAQEFQEFEAWMQYLFQQEVYRRSAPFSWPVKGQAI</sequence>
<dbReference type="Gene3D" id="1.20.1050.10">
    <property type="match status" value="1"/>
</dbReference>